<dbReference type="InterPro" id="IPR000917">
    <property type="entry name" value="Sulfatase_N"/>
</dbReference>
<dbReference type="Pfam" id="PF00884">
    <property type="entry name" value="Sulfatase"/>
    <property type="match status" value="1"/>
</dbReference>
<comment type="pathway">
    <text evidence="2">Cell wall biogenesis; lipoteichoic acid biosynthesis.</text>
</comment>
<evidence type="ECO:0000256" key="1">
    <source>
        <dbReference type="ARBA" id="ARBA00004651"/>
    </source>
</evidence>
<keyword evidence="10" id="KW-1185">Reference proteome</keyword>
<dbReference type="KEGG" id="cpf:CPF_1807"/>
<keyword evidence="4 7" id="KW-0812">Transmembrane</keyword>
<dbReference type="PANTHER" id="PTHR47371">
    <property type="entry name" value="LIPOTEICHOIC ACID SYNTHASE"/>
    <property type="match status" value="1"/>
</dbReference>
<feature type="domain" description="Sulfatase N-terminal" evidence="8">
    <location>
        <begin position="257"/>
        <end position="526"/>
    </location>
</feature>
<comment type="subcellular location">
    <subcellularLocation>
        <location evidence="1">Cell membrane</location>
        <topology evidence="1">Multi-pass membrane protein</topology>
    </subcellularLocation>
</comment>
<evidence type="ECO:0000256" key="4">
    <source>
        <dbReference type="ARBA" id="ARBA00022692"/>
    </source>
</evidence>
<gene>
    <name evidence="9" type="ordered locus">CPF_1807</name>
</gene>
<evidence type="ECO:0000256" key="5">
    <source>
        <dbReference type="ARBA" id="ARBA00022989"/>
    </source>
</evidence>
<keyword evidence="6 7" id="KW-0472">Membrane</keyword>
<protein>
    <submittedName>
        <fullName evidence="9">Membrane protein</fullName>
    </submittedName>
</protein>
<dbReference type="HOGENOM" id="CLU_014385_3_2_9"/>
<sequence length="671" mass="76635">MNKKYFKEVLGNKKTLKNLGINVFIWITLSFLLVFLGESFHRGSIENGKDFLDNQTTVFLLNYLIFLMITSIAFFFKKTRMVYGIISTILMGFYMASGVILGFRGTPLIWADMFSFKEGLAIAGNYLNLNILKYAVIALVIIIAILVLLWFSERYKSRNKVINLYGFIILPLSILAVGAFYGNAKGSIEVYRWDLPVSYERNGFMYSFLDTAAGFKVKEPSDYNKASIEKIKNDIIEEAQLASNDTKMASAMPSEFPNIIIVQLESFMDLDRINGLTFTEDPIPTFRKIASESTNGFLKVPTYGGGTVRSEFEVLTGLSTDYLPVGEIPNNNILKKQPVESLAYILHDYGYGTNVIHNYEGNFYNRDTVYPNLGFDKYISMEYMDKPTNADWQYPEDVLNIEPIEDIISNNEKPQFIYNVTVESHGGYSSSDFENYTVDGDLDQEEKNELQCYIDKLRGVDEYIKELLDYVESSGEPTVIAMFGDHLPSLKIINDDESVLKDGNKYLADFFIWDNIGLPKENVNMEAEEFTTYILEKLNMVAGVMPTFHNACKDDENYKEDFELLQYDMLFGNKYILNENKNKYEKTNMKMGLKEITLNNYDIKDDILTVTGDNFNYKSKIIINGKIKETNFIDENTLTTTEIPSNIKNISVGQIGKYDKILSSSNSLEIK</sequence>
<dbReference type="GO" id="GO:0005886">
    <property type="term" value="C:plasma membrane"/>
    <property type="evidence" value="ECO:0007669"/>
    <property type="project" value="UniProtKB-SubCell"/>
</dbReference>
<keyword evidence="3" id="KW-1003">Cell membrane</keyword>
<dbReference type="PaxDb" id="195103-CPF_1807"/>
<proteinExistence type="predicted"/>
<dbReference type="CDD" id="cd16015">
    <property type="entry name" value="LTA_synthase"/>
    <property type="match status" value="1"/>
</dbReference>
<evidence type="ECO:0000256" key="3">
    <source>
        <dbReference type="ARBA" id="ARBA00022475"/>
    </source>
</evidence>
<feature type="transmembrane region" description="Helical" evidence="7">
    <location>
        <begin position="57"/>
        <end position="76"/>
    </location>
</feature>
<dbReference type="SUPFAM" id="SSF53649">
    <property type="entry name" value="Alkaline phosphatase-like"/>
    <property type="match status" value="1"/>
</dbReference>
<dbReference type="Proteomes" id="UP000001823">
    <property type="component" value="Chromosome"/>
</dbReference>
<dbReference type="InterPro" id="IPR017850">
    <property type="entry name" value="Alkaline_phosphatase_core_sf"/>
</dbReference>
<name>A0A0H2YP90_CLOP1</name>
<dbReference type="EMBL" id="CP000246">
    <property type="protein sequence ID" value="ABG82738.1"/>
    <property type="molecule type" value="Genomic_DNA"/>
</dbReference>
<reference evidence="9 10" key="1">
    <citation type="journal article" date="2006" name="Genome Res.">
        <title>Skewed genomic variability in strains of the toxigenic bacterial pathogen, Clostridium perfringens.</title>
        <authorList>
            <person name="Myers G.S."/>
            <person name="Rasko D.A."/>
            <person name="Cheung J.K."/>
            <person name="Ravel J."/>
            <person name="Seshadri R."/>
            <person name="Deboy R.T."/>
            <person name="Ren Q."/>
            <person name="Varga J."/>
            <person name="Awad M.M."/>
            <person name="Brinkac L.M."/>
            <person name="Daugherty S.C."/>
            <person name="Haft D.H."/>
            <person name="Dodson R.J."/>
            <person name="Madupu R."/>
            <person name="Nelson W.C."/>
            <person name="Rosovitz M.J."/>
            <person name="Sullivan S.A."/>
            <person name="Khouri H."/>
            <person name="Dimitrov G.I."/>
            <person name="Watkins K.L."/>
            <person name="Mulligan S."/>
            <person name="Benton J."/>
            <person name="Radune D."/>
            <person name="Fisher D.J."/>
            <person name="Atkins H.S."/>
            <person name="Hiscox T."/>
            <person name="Jost B.H."/>
            <person name="Billington S.J."/>
            <person name="Songer J.G."/>
            <person name="McClane B.A."/>
            <person name="Titball R.W."/>
            <person name="Rood J.I."/>
            <person name="Melville S.B."/>
            <person name="Paulsen I.T."/>
        </authorList>
    </citation>
    <scope>NUCLEOTIDE SEQUENCE [LARGE SCALE GENOMIC DNA]</scope>
    <source>
        <strain evidence="10">ATCC 13124 / DSM 756 / JCM 1290 / NCIMB 6125 / NCTC 8237 / S 107 / Type A</strain>
    </source>
</reference>
<organism evidence="9 10">
    <name type="scientific">Clostridium perfringens (strain ATCC 13124 / DSM 756 / JCM 1290 / NCIMB 6125 / NCTC 8237 / Type A)</name>
    <dbReference type="NCBI Taxonomy" id="195103"/>
    <lineage>
        <taxon>Bacteria</taxon>
        <taxon>Bacillati</taxon>
        <taxon>Bacillota</taxon>
        <taxon>Clostridia</taxon>
        <taxon>Eubacteriales</taxon>
        <taxon>Clostridiaceae</taxon>
        <taxon>Clostridium</taxon>
    </lineage>
</organism>
<dbReference type="Gene3D" id="3.40.720.10">
    <property type="entry name" value="Alkaline Phosphatase, subunit A"/>
    <property type="match status" value="1"/>
</dbReference>
<dbReference type="eggNOG" id="COG1368">
    <property type="taxonomic scope" value="Bacteria"/>
</dbReference>
<evidence type="ECO:0000256" key="7">
    <source>
        <dbReference type="SAM" id="Phobius"/>
    </source>
</evidence>
<dbReference type="RefSeq" id="WP_003472564.1">
    <property type="nucleotide sequence ID" value="NC_008261.1"/>
</dbReference>
<evidence type="ECO:0000259" key="8">
    <source>
        <dbReference type="Pfam" id="PF00884"/>
    </source>
</evidence>
<accession>A0A0H2YP90</accession>
<evidence type="ECO:0000313" key="10">
    <source>
        <dbReference type="Proteomes" id="UP000001823"/>
    </source>
</evidence>
<dbReference type="InterPro" id="IPR050448">
    <property type="entry name" value="OpgB/LTA_synthase_biosynth"/>
</dbReference>
<feature type="transmembrane region" description="Helical" evidence="7">
    <location>
        <begin position="20"/>
        <end position="37"/>
    </location>
</feature>
<evidence type="ECO:0000313" key="9">
    <source>
        <dbReference type="EMBL" id="ABG82738.1"/>
    </source>
</evidence>
<feature type="transmembrane region" description="Helical" evidence="7">
    <location>
        <begin position="131"/>
        <end position="151"/>
    </location>
</feature>
<evidence type="ECO:0000256" key="2">
    <source>
        <dbReference type="ARBA" id="ARBA00004936"/>
    </source>
</evidence>
<evidence type="ECO:0000256" key="6">
    <source>
        <dbReference type="ARBA" id="ARBA00023136"/>
    </source>
</evidence>
<keyword evidence="5 7" id="KW-1133">Transmembrane helix</keyword>
<feature type="transmembrane region" description="Helical" evidence="7">
    <location>
        <begin position="88"/>
        <end position="111"/>
    </location>
</feature>
<dbReference type="PANTHER" id="PTHR47371:SF3">
    <property type="entry name" value="PHOSPHOGLYCEROL TRANSFERASE I"/>
    <property type="match status" value="1"/>
</dbReference>
<dbReference type="AlphaFoldDB" id="A0A0H2YP90"/>
<dbReference type="STRING" id="195103.CPF_1807"/>
<feature type="transmembrane region" description="Helical" evidence="7">
    <location>
        <begin position="163"/>
        <end position="182"/>
    </location>
</feature>